<dbReference type="SUPFAM" id="SSF69318">
    <property type="entry name" value="Integrin alpha N-terminal domain"/>
    <property type="match status" value="1"/>
</dbReference>
<dbReference type="Gene3D" id="2.130.10.130">
    <property type="entry name" value="Integrin alpha, N-terminal"/>
    <property type="match status" value="1"/>
</dbReference>
<dbReference type="GO" id="GO:0007229">
    <property type="term" value="P:integrin-mediated signaling pathway"/>
    <property type="evidence" value="ECO:0007669"/>
    <property type="project" value="UniProtKB-KW"/>
</dbReference>
<dbReference type="Pfam" id="PF22301">
    <property type="entry name" value="AUDH_beta_propeller"/>
    <property type="match status" value="1"/>
</dbReference>
<dbReference type="AlphaFoldDB" id="W0DKP1"/>
<dbReference type="InterPro" id="IPR028994">
    <property type="entry name" value="Integrin_alpha_N"/>
</dbReference>
<proteinExistence type="predicted"/>
<evidence type="ECO:0000259" key="1">
    <source>
        <dbReference type="Pfam" id="PF22301"/>
    </source>
</evidence>
<sequence length="423" mass="47093">MSNEPGNLLEFMNDGTLGAPFFEKVTLANQQDDGYWIQAVDINGNGKLDLVTSGLAVGRVVWYENPTWKRRTIADFPLPVAIDTGDIAGNGRNDLVISHNYGNCMFWCRPEDGKISWLENPGRYDDDELWKVHFVSDLMAAHRLQLGHFTQTERLELMALPVVGCQPYGKGVHEPVAVTIFDRPDDVHSAPSWRGRIIDNESFRIIHGVVREKFGGRSGAGLDSVLLASEEGISWFYYDVEQSRWQTIPFGAGDQTGQAGTFRGCGNVAYGRVGNDPYAYIATIDPFHGNIVTVYTRKPGQALTDHPWRRTILDTFGPFDPETQGPGHHVVAGDFDGDGDDEFLVALRGPLPHQGVYYYKAIDVEQGLFERWRVSSASAARITVGDFDGDGRLDFATTGYYTPGYYLCDNSQVNIYLNRFASL</sequence>
<dbReference type="PANTHER" id="PTHR44103:SF1">
    <property type="entry name" value="PROPROTEIN CONVERTASE P"/>
    <property type="match status" value="1"/>
</dbReference>
<feature type="domain" description="Aldos-2-ulose dehydratase beta-propeller" evidence="1">
    <location>
        <begin position="113"/>
        <end position="298"/>
    </location>
</feature>
<dbReference type="EMBL" id="CP007029">
    <property type="protein sequence ID" value="AHE97455.1"/>
    <property type="molecule type" value="Genomic_DNA"/>
</dbReference>
<keyword evidence="2" id="KW-0401">Integrin</keyword>
<dbReference type="RefSeq" id="WP_006745935.1">
    <property type="nucleotide sequence ID" value="NZ_CP007029.1"/>
</dbReference>
<organism evidence="2 3">
    <name type="scientific">Thioalkalivibrio paradoxus ARh 1</name>
    <dbReference type="NCBI Taxonomy" id="713585"/>
    <lineage>
        <taxon>Bacteria</taxon>
        <taxon>Pseudomonadati</taxon>
        <taxon>Pseudomonadota</taxon>
        <taxon>Gammaproteobacteria</taxon>
        <taxon>Chromatiales</taxon>
        <taxon>Ectothiorhodospiraceae</taxon>
        <taxon>Thioalkalivibrio</taxon>
    </lineage>
</organism>
<gene>
    <name evidence="2" type="ORF">THITH_03320</name>
</gene>
<accession>W0DKP1</accession>
<name>W0DKP1_9GAMM</name>
<dbReference type="Proteomes" id="UP000005289">
    <property type="component" value="Chromosome"/>
</dbReference>
<dbReference type="KEGG" id="tti:THITH_03320"/>
<dbReference type="InterPro" id="IPR054583">
    <property type="entry name" value="Beta-prop_AUDH"/>
</dbReference>
<dbReference type="PANTHER" id="PTHR44103">
    <property type="entry name" value="PROPROTEIN CONVERTASE P"/>
    <property type="match status" value="1"/>
</dbReference>
<dbReference type="OrthoDB" id="247570at2"/>
<keyword evidence="3" id="KW-1185">Reference proteome</keyword>
<dbReference type="STRING" id="713585.THITH_03320"/>
<protein>
    <submittedName>
        <fullName evidence="2">Alpha integrin</fullName>
    </submittedName>
</protein>
<dbReference type="HOGENOM" id="CLU_054197_0_0_6"/>
<reference evidence="2 3" key="1">
    <citation type="submission" date="2013-12" db="EMBL/GenBank/DDBJ databases">
        <authorList>
            <consortium name="DOE Joint Genome Institute"/>
            <person name="Muyzer G."/>
            <person name="Huntemann M."/>
            <person name="Han J."/>
            <person name="Chen A."/>
            <person name="Kyrpides N."/>
            <person name="Mavromatis K."/>
            <person name="Markowitz V."/>
            <person name="Palaniappan K."/>
            <person name="Ivanova N."/>
            <person name="Schaumberg A."/>
            <person name="Pati A."/>
            <person name="Liolios K."/>
            <person name="Nordberg H.P."/>
            <person name="Cantor M.N."/>
            <person name="Hua S.X."/>
            <person name="Woyke T."/>
        </authorList>
    </citation>
    <scope>NUCLEOTIDE SEQUENCE [LARGE SCALE GENOMIC DNA]</scope>
    <source>
        <strain evidence="2 3">ARh 1</strain>
    </source>
</reference>
<evidence type="ECO:0000313" key="3">
    <source>
        <dbReference type="Proteomes" id="UP000005289"/>
    </source>
</evidence>
<evidence type="ECO:0000313" key="2">
    <source>
        <dbReference type="EMBL" id="AHE97455.1"/>
    </source>
</evidence>